<dbReference type="SUPFAM" id="SSF53335">
    <property type="entry name" value="S-adenosyl-L-methionine-dependent methyltransferases"/>
    <property type="match status" value="1"/>
</dbReference>
<dbReference type="EMBL" id="RSFE01000002">
    <property type="protein sequence ID" value="RWU12272.1"/>
    <property type="molecule type" value="Genomic_DNA"/>
</dbReference>
<evidence type="ECO:0000313" key="9">
    <source>
        <dbReference type="Proteomes" id="UP000288789"/>
    </source>
</evidence>
<keyword evidence="5" id="KW-0411">Iron-sulfur</keyword>
<evidence type="ECO:0000256" key="7">
    <source>
        <dbReference type="PROSITE-ProRule" id="PRU10015"/>
    </source>
</evidence>
<dbReference type="Proteomes" id="UP000288789">
    <property type="component" value="Unassembled WGS sequence"/>
</dbReference>
<reference evidence="8 9" key="1">
    <citation type="submission" date="2018-12" db="EMBL/GenBank/DDBJ databases">
        <authorList>
            <person name="Li A."/>
            <person name="Zhang M."/>
            <person name="Zhu H."/>
        </authorList>
    </citation>
    <scope>NUCLEOTIDE SEQUENCE [LARGE SCALE GENOMIC DNA]</scope>
    <source>
        <strain evidence="8 9">R04H25</strain>
    </source>
</reference>
<dbReference type="InterPro" id="IPR030391">
    <property type="entry name" value="MeTrfase_TrmA_CS"/>
</dbReference>
<feature type="binding site" evidence="6">
    <location>
        <position position="320"/>
    </location>
    <ligand>
        <name>S-adenosyl-L-methionine</name>
        <dbReference type="ChEBI" id="CHEBI:59789"/>
    </ligand>
</feature>
<dbReference type="OrthoDB" id="9804590at2"/>
<dbReference type="AlphaFoldDB" id="A0A443Z6C5"/>
<evidence type="ECO:0000313" key="8">
    <source>
        <dbReference type="EMBL" id="RWU12272.1"/>
    </source>
</evidence>
<name>A0A443Z6C5_9GAMM</name>
<keyword evidence="2 6" id="KW-0489">Methyltransferase</keyword>
<dbReference type="PANTHER" id="PTHR11061:SF49">
    <property type="entry name" value="23S RRNA (URACIL(1939)-C(5))-METHYLTRANSFERASE RLMD"/>
    <property type="match status" value="1"/>
</dbReference>
<comment type="similarity">
    <text evidence="6">Belongs to the class I-like SAM-binding methyltransferase superfamily. RNA M5U methyltransferase family.</text>
</comment>
<keyword evidence="1" id="KW-0408">Iron</keyword>
<keyword evidence="3 6" id="KW-0808">Transferase</keyword>
<dbReference type="Pfam" id="PF05958">
    <property type="entry name" value="tRNA_U5-meth_tr"/>
    <property type="match status" value="2"/>
</dbReference>
<accession>A0A443Z6C5</accession>
<evidence type="ECO:0000256" key="1">
    <source>
        <dbReference type="ARBA" id="ARBA00022485"/>
    </source>
</evidence>
<dbReference type="InterPro" id="IPR030390">
    <property type="entry name" value="MeTrfase_TrmA_AS"/>
</dbReference>
<keyword evidence="1" id="KW-0004">4Fe-4S</keyword>
<dbReference type="GO" id="GO:0051539">
    <property type="term" value="F:4 iron, 4 sulfur cluster binding"/>
    <property type="evidence" value="ECO:0007669"/>
    <property type="project" value="UniProtKB-KW"/>
</dbReference>
<comment type="caution">
    <text evidence="8">The sequence shown here is derived from an EMBL/GenBank/DDBJ whole genome shotgun (WGS) entry which is preliminary data.</text>
</comment>
<evidence type="ECO:0000256" key="5">
    <source>
        <dbReference type="ARBA" id="ARBA00023014"/>
    </source>
</evidence>
<dbReference type="InterPro" id="IPR029063">
    <property type="entry name" value="SAM-dependent_MTases_sf"/>
</dbReference>
<dbReference type="PROSITE" id="PS51687">
    <property type="entry name" value="SAM_MT_RNA_M5U"/>
    <property type="match status" value="1"/>
</dbReference>
<protein>
    <submittedName>
        <fullName evidence="8">23S rRNA (Uracil(1939)-C(5))-methyltransferase RlmD</fullName>
        <ecNumber evidence="8">2.1.1.190</ecNumber>
    </submittedName>
</protein>
<feature type="active site" evidence="7">
    <location>
        <position position="397"/>
    </location>
</feature>
<dbReference type="PROSITE" id="PS01231">
    <property type="entry name" value="TRMA_2"/>
    <property type="match status" value="1"/>
</dbReference>
<dbReference type="Gene3D" id="2.40.50.1070">
    <property type="match status" value="1"/>
</dbReference>
<feature type="binding site" evidence="6">
    <location>
        <position position="371"/>
    </location>
    <ligand>
        <name>S-adenosyl-L-methionine</name>
        <dbReference type="ChEBI" id="CHEBI:59789"/>
    </ligand>
</feature>
<dbReference type="PANTHER" id="PTHR11061">
    <property type="entry name" value="RNA M5U METHYLTRANSFERASE"/>
    <property type="match status" value="1"/>
</dbReference>
<keyword evidence="4 6" id="KW-0949">S-adenosyl-L-methionine</keyword>
<evidence type="ECO:0000256" key="4">
    <source>
        <dbReference type="ARBA" id="ARBA00022691"/>
    </source>
</evidence>
<dbReference type="NCBIfam" id="TIGR00479">
    <property type="entry name" value="rumA"/>
    <property type="match status" value="1"/>
</dbReference>
<dbReference type="PROSITE" id="PS01230">
    <property type="entry name" value="TRMA_1"/>
    <property type="match status" value="1"/>
</dbReference>
<keyword evidence="9" id="KW-1185">Reference proteome</keyword>
<dbReference type="RefSeq" id="WP_128351638.1">
    <property type="nucleotide sequence ID" value="NZ_RSFE01000002.1"/>
</dbReference>
<evidence type="ECO:0000256" key="3">
    <source>
        <dbReference type="ARBA" id="ARBA00022679"/>
    </source>
</evidence>
<dbReference type="InterPro" id="IPR012340">
    <property type="entry name" value="NA-bd_OB-fold"/>
</dbReference>
<dbReference type="EC" id="2.1.1.190" evidence="8"/>
<evidence type="ECO:0000256" key="2">
    <source>
        <dbReference type="ARBA" id="ARBA00022603"/>
    </source>
</evidence>
<dbReference type="Gene3D" id="3.40.50.150">
    <property type="entry name" value="Vaccinia Virus protein VP39"/>
    <property type="match status" value="1"/>
</dbReference>
<feature type="binding site" evidence="6">
    <location>
        <position position="270"/>
    </location>
    <ligand>
        <name>S-adenosyl-L-methionine</name>
        <dbReference type="ChEBI" id="CHEBI:59789"/>
    </ligand>
</feature>
<evidence type="ECO:0000256" key="6">
    <source>
        <dbReference type="PROSITE-ProRule" id="PRU01024"/>
    </source>
</evidence>
<sequence>MAQIYKPQPRQVKAEALKQQLVVGLDHQGRGVVRTPKGARFVGGALPGEVISLMPRGKYEAELIDITEASSERVMPPCAYYASCGGCDLQHLELHAQRRHKQQVVEQMLQKFAQLSPEQWLEPLTDNAWNYRRRARLAVHYDRKRQQLKLGFRAAKSKQIVAINDCLTLTKSLNDLLKPLRTLLPKLSLVRQLGHVELIDLNPKPIVLLRVETAPVEADTQALQLFAEQYSVAIWLATEHSVKPLNAHDATVSYQTLGAALHCKPNDFLQTHQQLSEKMVAQALSWLAIEPQDTILELYAGSGNFTIPMALQGAQVTAVEGVHSMVEQLAENAKRYAVKVNAVCANLEQPWPQQGWAGSKFDQPFTKVLLDPARAGAPHAIGEVAKRQPQRIVYVSCAPDTLARDANVLKQNGYQLKRAQVIDMFPQTHHIEVITLFERE</sequence>
<dbReference type="GO" id="GO:0070041">
    <property type="term" value="F:rRNA (uridine-C5-)-methyltransferase activity"/>
    <property type="evidence" value="ECO:0007669"/>
    <property type="project" value="TreeGrafter"/>
</dbReference>
<dbReference type="Gene3D" id="2.40.50.140">
    <property type="entry name" value="Nucleic acid-binding proteins"/>
    <property type="match status" value="1"/>
</dbReference>
<feature type="binding site" evidence="6">
    <location>
        <position position="299"/>
    </location>
    <ligand>
        <name>S-adenosyl-L-methionine</name>
        <dbReference type="ChEBI" id="CHEBI:59789"/>
    </ligand>
</feature>
<dbReference type="GO" id="GO:0070475">
    <property type="term" value="P:rRNA base methylation"/>
    <property type="evidence" value="ECO:0007669"/>
    <property type="project" value="TreeGrafter"/>
</dbReference>
<dbReference type="InterPro" id="IPR010280">
    <property type="entry name" value="U5_MeTrfase_fam"/>
</dbReference>
<gene>
    <name evidence="8" type="primary">rlmD</name>
    <name evidence="8" type="ORF">EGC76_03525</name>
</gene>
<keyword evidence="1" id="KW-0479">Metal-binding</keyword>
<proteinExistence type="inferred from homology"/>
<organism evidence="8 9">
    <name type="scientific">Pseudidiomarina gelatinasegens</name>
    <dbReference type="NCBI Taxonomy" id="2487740"/>
    <lineage>
        <taxon>Bacteria</taxon>
        <taxon>Pseudomonadati</taxon>
        <taxon>Pseudomonadota</taxon>
        <taxon>Gammaproteobacteria</taxon>
        <taxon>Alteromonadales</taxon>
        <taxon>Idiomarinaceae</taxon>
        <taxon>Pseudidiomarina</taxon>
    </lineage>
</organism>
<dbReference type="CDD" id="cd02440">
    <property type="entry name" value="AdoMet_MTases"/>
    <property type="match status" value="1"/>
</dbReference>
<feature type="active site" description="Nucleophile" evidence="6">
    <location>
        <position position="397"/>
    </location>
</feature>